<dbReference type="InterPro" id="IPR032675">
    <property type="entry name" value="LRR_dom_sf"/>
</dbReference>
<protein>
    <recommendedName>
        <fullName evidence="3">Tropomodulin</fullName>
    </recommendedName>
</protein>
<reference evidence="1" key="1">
    <citation type="submission" date="2022-03" db="EMBL/GenBank/DDBJ databases">
        <authorList>
            <person name="Martin H S."/>
        </authorList>
    </citation>
    <scope>NUCLEOTIDE SEQUENCE</scope>
</reference>
<feature type="non-terminal residue" evidence="1">
    <location>
        <position position="1"/>
    </location>
</feature>
<dbReference type="Proteomes" id="UP000837857">
    <property type="component" value="Chromosome 2"/>
</dbReference>
<gene>
    <name evidence="1" type="ORF">IPOD504_LOCUS7557</name>
</gene>
<keyword evidence="2" id="KW-1185">Reference proteome</keyword>
<dbReference type="EMBL" id="OW152814">
    <property type="protein sequence ID" value="CAH2050601.1"/>
    <property type="molecule type" value="Genomic_DNA"/>
</dbReference>
<name>A0ABN8I8L8_9NEOP</name>
<accession>A0ABN8I8L8</accession>
<evidence type="ECO:0000313" key="2">
    <source>
        <dbReference type="Proteomes" id="UP000837857"/>
    </source>
</evidence>
<evidence type="ECO:0000313" key="1">
    <source>
        <dbReference type="EMBL" id="CAH2050601.1"/>
    </source>
</evidence>
<sequence>MTGLLTLNRSLTRLDIAANNLSGEAETTLLSALERNKKIKNIDLRRTHISEETLAKVNEFLERNRTLMGQEIESYEEIPPLYLNEPEYLIWDYNPNNPDHIPGRYPDRVPEV</sequence>
<organism evidence="1 2">
    <name type="scientific">Iphiclides podalirius</name>
    <name type="common">scarce swallowtail</name>
    <dbReference type="NCBI Taxonomy" id="110791"/>
    <lineage>
        <taxon>Eukaryota</taxon>
        <taxon>Metazoa</taxon>
        <taxon>Ecdysozoa</taxon>
        <taxon>Arthropoda</taxon>
        <taxon>Hexapoda</taxon>
        <taxon>Insecta</taxon>
        <taxon>Pterygota</taxon>
        <taxon>Neoptera</taxon>
        <taxon>Endopterygota</taxon>
        <taxon>Lepidoptera</taxon>
        <taxon>Glossata</taxon>
        <taxon>Ditrysia</taxon>
        <taxon>Papilionoidea</taxon>
        <taxon>Papilionidae</taxon>
        <taxon>Papilioninae</taxon>
        <taxon>Iphiclides</taxon>
    </lineage>
</organism>
<dbReference type="Gene3D" id="3.80.10.10">
    <property type="entry name" value="Ribonuclease Inhibitor"/>
    <property type="match status" value="1"/>
</dbReference>
<proteinExistence type="predicted"/>
<evidence type="ECO:0008006" key="3">
    <source>
        <dbReference type="Google" id="ProtNLM"/>
    </source>
</evidence>
<dbReference type="SUPFAM" id="SSF52047">
    <property type="entry name" value="RNI-like"/>
    <property type="match status" value="1"/>
</dbReference>